<dbReference type="AlphaFoldDB" id="A0AAW1X5K7"/>
<feature type="region of interest" description="Disordered" evidence="1">
    <location>
        <begin position="55"/>
        <end position="78"/>
    </location>
</feature>
<evidence type="ECO:0000313" key="3">
    <source>
        <dbReference type="Proteomes" id="UP001457282"/>
    </source>
</evidence>
<dbReference type="Proteomes" id="UP001457282">
    <property type="component" value="Unassembled WGS sequence"/>
</dbReference>
<keyword evidence="3" id="KW-1185">Reference proteome</keyword>
<comment type="caution">
    <text evidence="2">The sequence shown here is derived from an EMBL/GenBank/DDBJ whole genome shotgun (WGS) entry which is preliminary data.</text>
</comment>
<feature type="region of interest" description="Disordered" evidence="1">
    <location>
        <begin position="1"/>
        <end position="20"/>
    </location>
</feature>
<evidence type="ECO:0000256" key="1">
    <source>
        <dbReference type="SAM" id="MobiDB-lite"/>
    </source>
</evidence>
<name>A0AAW1X5K7_RUBAR</name>
<evidence type="ECO:0000313" key="2">
    <source>
        <dbReference type="EMBL" id="KAK9931569.1"/>
    </source>
</evidence>
<proteinExistence type="predicted"/>
<protein>
    <submittedName>
        <fullName evidence="2">Uncharacterized protein</fullName>
    </submittedName>
</protein>
<feature type="compositionally biased region" description="Basic and acidic residues" evidence="1">
    <location>
        <begin position="68"/>
        <end position="78"/>
    </location>
</feature>
<feature type="compositionally biased region" description="Pro residues" evidence="1">
    <location>
        <begin position="1"/>
        <end position="10"/>
    </location>
</feature>
<accession>A0AAW1X5K7</accession>
<organism evidence="2 3">
    <name type="scientific">Rubus argutus</name>
    <name type="common">Southern blackberry</name>
    <dbReference type="NCBI Taxonomy" id="59490"/>
    <lineage>
        <taxon>Eukaryota</taxon>
        <taxon>Viridiplantae</taxon>
        <taxon>Streptophyta</taxon>
        <taxon>Embryophyta</taxon>
        <taxon>Tracheophyta</taxon>
        <taxon>Spermatophyta</taxon>
        <taxon>Magnoliopsida</taxon>
        <taxon>eudicotyledons</taxon>
        <taxon>Gunneridae</taxon>
        <taxon>Pentapetalae</taxon>
        <taxon>rosids</taxon>
        <taxon>fabids</taxon>
        <taxon>Rosales</taxon>
        <taxon>Rosaceae</taxon>
        <taxon>Rosoideae</taxon>
        <taxon>Rosoideae incertae sedis</taxon>
        <taxon>Rubus</taxon>
    </lineage>
</organism>
<sequence length="153" mass="17090">MATIQPPPCLNHPHRHQAPFTPSRRRRLHHLCSASIMPPITSCSAALLRRRCRKAHGAPTSTAHLSLPHREGDEEKKKSAQVLLSRSHRRHRISVLAVAACPRQARVHLLRSIIHRSSAQPNRCKLKPSTRACALILTPTASSQSQPRPRLPL</sequence>
<dbReference type="EMBL" id="JBEDUW010000004">
    <property type="protein sequence ID" value="KAK9931569.1"/>
    <property type="molecule type" value="Genomic_DNA"/>
</dbReference>
<gene>
    <name evidence="2" type="ORF">M0R45_018841</name>
</gene>
<reference evidence="2 3" key="1">
    <citation type="journal article" date="2023" name="G3 (Bethesda)">
        <title>A chromosome-length genome assembly and annotation of blackberry (Rubus argutus, cv. 'Hillquist').</title>
        <authorList>
            <person name="Bruna T."/>
            <person name="Aryal R."/>
            <person name="Dudchenko O."/>
            <person name="Sargent D.J."/>
            <person name="Mead D."/>
            <person name="Buti M."/>
            <person name="Cavallini A."/>
            <person name="Hytonen T."/>
            <person name="Andres J."/>
            <person name="Pham M."/>
            <person name="Weisz D."/>
            <person name="Mascagni F."/>
            <person name="Usai G."/>
            <person name="Natali L."/>
            <person name="Bassil N."/>
            <person name="Fernandez G.E."/>
            <person name="Lomsadze A."/>
            <person name="Armour M."/>
            <person name="Olukolu B."/>
            <person name="Poorten T."/>
            <person name="Britton C."/>
            <person name="Davik J."/>
            <person name="Ashrafi H."/>
            <person name="Aiden E.L."/>
            <person name="Borodovsky M."/>
            <person name="Worthington M."/>
        </authorList>
    </citation>
    <scope>NUCLEOTIDE SEQUENCE [LARGE SCALE GENOMIC DNA]</scope>
    <source>
        <strain evidence="2">PI 553951</strain>
    </source>
</reference>